<dbReference type="PANTHER" id="PTHR34290:SF2">
    <property type="entry name" value="OS04G0668800 PROTEIN"/>
    <property type="match status" value="1"/>
</dbReference>
<evidence type="ECO:0000256" key="1">
    <source>
        <dbReference type="SAM" id="Phobius"/>
    </source>
</evidence>
<sequence length="140" mass="16404">MYLKSLQAISSKLTIYYDGECPLCLAEIHFLKHHNQKRLLDFVSLQQLDKSEGDINCELAYQTIHARLGEKQLIVGPEVFFEAYKRTDLRLVNYLLSYAAIRFLYAKFYLIFARYRHQISKIIGPCLLNLVQRKYPAALK</sequence>
<evidence type="ECO:0000313" key="3">
    <source>
        <dbReference type="Proteomes" id="UP000264313"/>
    </source>
</evidence>
<keyword evidence="1" id="KW-0812">Transmembrane</keyword>
<dbReference type="PANTHER" id="PTHR34290">
    <property type="entry name" value="SI:CH73-390P7.2"/>
    <property type="match status" value="1"/>
</dbReference>
<reference evidence="2 3" key="1">
    <citation type="journal article" date="2018" name="Nat. Biotechnol.">
        <title>A standardized bacterial taxonomy based on genome phylogeny substantially revises the tree of life.</title>
        <authorList>
            <person name="Parks D.H."/>
            <person name="Chuvochina M."/>
            <person name="Waite D.W."/>
            <person name="Rinke C."/>
            <person name="Skarshewski A."/>
            <person name="Chaumeil P.A."/>
            <person name="Hugenholtz P."/>
        </authorList>
    </citation>
    <scope>NUCLEOTIDE SEQUENCE [LARGE SCALE GENOMIC DNA]</scope>
    <source>
        <strain evidence="2">UBA9958</strain>
    </source>
</reference>
<dbReference type="EMBL" id="DNAA01000137">
    <property type="protein sequence ID" value="HBA09075.1"/>
    <property type="molecule type" value="Genomic_DNA"/>
</dbReference>
<feature type="transmembrane region" description="Helical" evidence="1">
    <location>
        <begin position="91"/>
        <end position="112"/>
    </location>
</feature>
<gene>
    <name evidence="2" type="ORF">DCW48_05615</name>
</gene>
<proteinExistence type="predicted"/>
<keyword evidence="1" id="KW-1133">Transmembrane helix</keyword>
<comment type="caution">
    <text evidence="2">The sequence shown here is derived from an EMBL/GenBank/DDBJ whole genome shotgun (WGS) entry which is preliminary data.</text>
</comment>
<name>A0A351RAK4_9PROT</name>
<accession>A0A351RAK4</accession>
<organism evidence="2 3">
    <name type="scientific">Methylotenera mobilis</name>
    <dbReference type="NCBI Taxonomy" id="359408"/>
    <lineage>
        <taxon>Bacteria</taxon>
        <taxon>Pseudomonadati</taxon>
        <taxon>Pseudomonadota</taxon>
        <taxon>Betaproteobacteria</taxon>
        <taxon>Nitrosomonadales</taxon>
        <taxon>Methylophilaceae</taxon>
        <taxon>Methylotenera</taxon>
    </lineage>
</organism>
<evidence type="ECO:0000313" key="2">
    <source>
        <dbReference type="EMBL" id="HBA09075.1"/>
    </source>
</evidence>
<dbReference type="GO" id="GO:0015035">
    <property type="term" value="F:protein-disulfide reductase activity"/>
    <property type="evidence" value="ECO:0007669"/>
    <property type="project" value="InterPro"/>
</dbReference>
<dbReference type="InterPro" id="IPR007263">
    <property type="entry name" value="DCC1-like"/>
</dbReference>
<dbReference type="Pfam" id="PF04134">
    <property type="entry name" value="DCC1-like"/>
    <property type="match status" value="1"/>
</dbReference>
<dbReference type="AlphaFoldDB" id="A0A351RAK4"/>
<dbReference type="Proteomes" id="UP000264313">
    <property type="component" value="Unassembled WGS sequence"/>
</dbReference>
<dbReference type="InterPro" id="IPR044691">
    <property type="entry name" value="DCC1_Trx"/>
</dbReference>
<keyword evidence="1" id="KW-0472">Membrane</keyword>
<protein>
    <submittedName>
        <fullName evidence="2">DUF393 domain-containing protein</fullName>
    </submittedName>
</protein>